<protein>
    <submittedName>
        <fullName evidence="2">Uncharacterized protein</fullName>
    </submittedName>
</protein>
<comment type="caution">
    <text evidence="2">The sequence shown here is derived from an EMBL/GenBank/DDBJ whole genome shotgun (WGS) entry which is preliminary data.</text>
</comment>
<dbReference type="EMBL" id="PDCK01000042">
    <property type="protein sequence ID" value="PRQ35896.1"/>
    <property type="molecule type" value="Genomic_DNA"/>
</dbReference>
<proteinExistence type="predicted"/>
<reference evidence="2 3" key="1">
    <citation type="journal article" date="2018" name="Nat. Genet.">
        <title>The Rosa genome provides new insights in the design of modern roses.</title>
        <authorList>
            <person name="Bendahmane M."/>
        </authorList>
    </citation>
    <scope>NUCLEOTIDE SEQUENCE [LARGE SCALE GENOMIC DNA]</scope>
    <source>
        <strain evidence="3">cv. Old Blush</strain>
    </source>
</reference>
<keyword evidence="3" id="KW-1185">Reference proteome</keyword>
<accession>A0A2P6QNZ8</accession>
<feature type="transmembrane region" description="Helical" evidence="1">
    <location>
        <begin position="18"/>
        <end position="38"/>
    </location>
</feature>
<organism evidence="2 3">
    <name type="scientific">Rosa chinensis</name>
    <name type="common">China rose</name>
    <dbReference type="NCBI Taxonomy" id="74649"/>
    <lineage>
        <taxon>Eukaryota</taxon>
        <taxon>Viridiplantae</taxon>
        <taxon>Streptophyta</taxon>
        <taxon>Embryophyta</taxon>
        <taxon>Tracheophyta</taxon>
        <taxon>Spermatophyta</taxon>
        <taxon>Magnoliopsida</taxon>
        <taxon>eudicotyledons</taxon>
        <taxon>Gunneridae</taxon>
        <taxon>Pentapetalae</taxon>
        <taxon>rosids</taxon>
        <taxon>fabids</taxon>
        <taxon>Rosales</taxon>
        <taxon>Rosaceae</taxon>
        <taxon>Rosoideae</taxon>
        <taxon>Rosoideae incertae sedis</taxon>
        <taxon>Rosa</taxon>
    </lineage>
</organism>
<evidence type="ECO:0000313" key="2">
    <source>
        <dbReference type="EMBL" id="PRQ35896.1"/>
    </source>
</evidence>
<dbReference type="Proteomes" id="UP000238479">
    <property type="component" value="Chromosome 4"/>
</dbReference>
<gene>
    <name evidence="2" type="ORF">RchiOBHm_Chr4g0385501</name>
</gene>
<dbReference type="AlphaFoldDB" id="A0A2P6QNZ8"/>
<evidence type="ECO:0000256" key="1">
    <source>
        <dbReference type="SAM" id="Phobius"/>
    </source>
</evidence>
<evidence type="ECO:0000313" key="3">
    <source>
        <dbReference type="Proteomes" id="UP000238479"/>
    </source>
</evidence>
<name>A0A2P6QNZ8_ROSCH</name>
<sequence length="87" mass="10222">MDDKRCGLLNLESKLQGWIWMVMLTASLLLPLALLELVEMTRGWKGKWKGNGETKKMEWMKECVLWIQELVSIYRLPSNTIWPLNKS</sequence>
<keyword evidence="1" id="KW-0472">Membrane</keyword>
<dbReference type="Gramene" id="PRQ35896">
    <property type="protein sequence ID" value="PRQ35896"/>
    <property type="gene ID" value="RchiOBHm_Chr4g0385501"/>
</dbReference>
<keyword evidence="1" id="KW-1133">Transmembrane helix</keyword>
<keyword evidence="1" id="KW-0812">Transmembrane</keyword>